<proteinExistence type="inferred from homology"/>
<evidence type="ECO:0000313" key="8">
    <source>
        <dbReference type="EMBL" id="MBB6430130.1"/>
    </source>
</evidence>
<evidence type="ECO:0000256" key="5">
    <source>
        <dbReference type="PIRSR" id="PIRSR600888-1"/>
    </source>
</evidence>
<evidence type="ECO:0000256" key="7">
    <source>
        <dbReference type="RuleBase" id="RU364069"/>
    </source>
</evidence>
<comment type="similarity">
    <text evidence="7">Belongs to the dTDP-4-dehydrorhamnose 3,5-epimerase family.</text>
</comment>
<dbReference type="Pfam" id="PF00908">
    <property type="entry name" value="dTDP_sugar_isom"/>
    <property type="match status" value="1"/>
</dbReference>
<feature type="site" description="Participates in a stacking interaction with the thymidine ring of dTDP-4-oxo-6-deoxyglucose" evidence="6">
    <location>
        <position position="138"/>
    </location>
</feature>
<protein>
    <recommendedName>
        <fullName evidence="4 7">dTDP-4-dehydrorhamnose 3,5-epimerase</fullName>
        <ecNumber evidence="3 7">5.1.3.13</ecNumber>
    </recommendedName>
    <alternativeName>
        <fullName evidence="7">Thymidine diphospho-4-keto-rhamnose 3,5-epimerase</fullName>
    </alternativeName>
</protein>
<dbReference type="InterPro" id="IPR014710">
    <property type="entry name" value="RmlC-like_jellyroll"/>
</dbReference>
<dbReference type="UniPathway" id="UPA00124"/>
<evidence type="ECO:0000256" key="3">
    <source>
        <dbReference type="ARBA" id="ARBA00012098"/>
    </source>
</evidence>
<dbReference type="EC" id="5.1.3.13" evidence="3 7"/>
<dbReference type="CDD" id="cd00438">
    <property type="entry name" value="cupin_RmlC"/>
    <property type="match status" value="1"/>
</dbReference>
<organism evidence="8 9">
    <name type="scientific">Algisphaera agarilytica</name>
    <dbReference type="NCBI Taxonomy" id="1385975"/>
    <lineage>
        <taxon>Bacteria</taxon>
        <taxon>Pseudomonadati</taxon>
        <taxon>Planctomycetota</taxon>
        <taxon>Phycisphaerae</taxon>
        <taxon>Phycisphaerales</taxon>
        <taxon>Phycisphaeraceae</taxon>
        <taxon>Algisphaera</taxon>
    </lineage>
</organism>
<reference evidence="8 9" key="1">
    <citation type="submission" date="2020-08" db="EMBL/GenBank/DDBJ databases">
        <title>Genomic Encyclopedia of Type Strains, Phase IV (KMG-IV): sequencing the most valuable type-strain genomes for metagenomic binning, comparative biology and taxonomic classification.</title>
        <authorList>
            <person name="Goeker M."/>
        </authorList>
    </citation>
    <scope>NUCLEOTIDE SEQUENCE [LARGE SCALE GENOMIC DNA]</scope>
    <source>
        <strain evidence="8 9">DSM 103725</strain>
    </source>
</reference>
<dbReference type="GO" id="GO:0000271">
    <property type="term" value="P:polysaccharide biosynthetic process"/>
    <property type="evidence" value="ECO:0007669"/>
    <property type="project" value="TreeGrafter"/>
</dbReference>
<comment type="caution">
    <text evidence="8">The sequence shown here is derived from an EMBL/GenBank/DDBJ whole genome shotgun (WGS) entry which is preliminary data.</text>
</comment>
<dbReference type="SUPFAM" id="SSF51182">
    <property type="entry name" value="RmlC-like cupins"/>
    <property type="match status" value="1"/>
</dbReference>
<dbReference type="GO" id="GO:0019305">
    <property type="term" value="P:dTDP-rhamnose biosynthetic process"/>
    <property type="evidence" value="ECO:0007669"/>
    <property type="project" value="UniProtKB-UniRule"/>
</dbReference>
<comment type="catalytic activity">
    <reaction evidence="1 7">
        <text>dTDP-4-dehydro-6-deoxy-alpha-D-glucose = dTDP-4-dehydro-beta-L-rhamnose</text>
        <dbReference type="Rhea" id="RHEA:16969"/>
        <dbReference type="ChEBI" id="CHEBI:57649"/>
        <dbReference type="ChEBI" id="CHEBI:62830"/>
        <dbReference type="EC" id="5.1.3.13"/>
    </reaction>
</comment>
<keyword evidence="9" id="KW-1185">Reference proteome</keyword>
<dbReference type="RefSeq" id="WP_184677667.1">
    <property type="nucleotide sequence ID" value="NZ_JACHGY010000001.1"/>
</dbReference>
<evidence type="ECO:0000256" key="6">
    <source>
        <dbReference type="PIRSR" id="PIRSR600888-3"/>
    </source>
</evidence>
<dbReference type="AlphaFoldDB" id="A0A7X0H6E4"/>
<dbReference type="EMBL" id="JACHGY010000001">
    <property type="protein sequence ID" value="MBB6430130.1"/>
    <property type="molecule type" value="Genomic_DNA"/>
</dbReference>
<feature type="active site" description="Proton acceptor" evidence="5">
    <location>
        <position position="62"/>
    </location>
</feature>
<sequence length="200" mass="21583">MEIIPTDIPAVKLLRPKRFGDHRGYFAEVYSLPKLLDGGIDLTFVQDNESLSAEQGTVRGLHFQSPPHAQDKLVRCVQGVLLDVAVDIRKGSPTFGQHVTAVLSAENGDQLLVPKGFAHGFATLAPDTMVMYKVTDVYAPQCDAGILWKDPALGIDWQTAEDAAILSDKDVKLPLLAELDSPFVYDPATDGVVAAAEVNA</sequence>
<gene>
    <name evidence="8" type="ORF">HNQ40_001936</name>
</gene>
<name>A0A7X0H6E4_9BACT</name>
<dbReference type="PANTHER" id="PTHR21047">
    <property type="entry name" value="DTDP-6-DEOXY-D-GLUCOSE-3,5 EPIMERASE"/>
    <property type="match status" value="1"/>
</dbReference>
<dbReference type="InterPro" id="IPR011051">
    <property type="entry name" value="RmlC_Cupin_sf"/>
</dbReference>
<comment type="pathway">
    <text evidence="7">Carbohydrate biosynthesis; dTDP-L-rhamnose biosynthesis.</text>
</comment>
<evidence type="ECO:0000256" key="1">
    <source>
        <dbReference type="ARBA" id="ARBA00001298"/>
    </source>
</evidence>
<keyword evidence="7 8" id="KW-0413">Isomerase</keyword>
<feature type="active site" description="Proton donor" evidence="5">
    <location>
        <position position="132"/>
    </location>
</feature>
<evidence type="ECO:0000313" key="9">
    <source>
        <dbReference type="Proteomes" id="UP000541810"/>
    </source>
</evidence>
<evidence type="ECO:0000256" key="2">
    <source>
        <dbReference type="ARBA" id="ARBA00001997"/>
    </source>
</evidence>
<accession>A0A7X0H6E4</accession>
<comment type="function">
    <text evidence="2 7">Catalyzes the epimerization of the C3' and C5'positions of dTDP-6-deoxy-D-xylo-4-hexulose, forming dTDP-6-deoxy-L-lyxo-4-hexulose.</text>
</comment>
<comment type="subunit">
    <text evidence="7">Homodimer.</text>
</comment>
<dbReference type="InterPro" id="IPR000888">
    <property type="entry name" value="RmlC-like"/>
</dbReference>
<dbReference type="GO" id="GO:0005829">
    <property type="term" value="C:cytosol"/>
    <property type="evidence" value="ECO:0007669"/>
    <property type="project" value="TreeGrafter"/>
</dbReference>
<dbReference type="Proteomes" id="UP000541810">
    <property type="component" value="Unassembled WGS sequence"/>
</dbReference>
<dbReference type="GO" id="GO:0008830">
    <property type="term" value="F:dTDP-4-dehydrorhamnose 3,5-epimerase activity"/>
    <property type="evidence" value="ECO:0007669"/>
    <property type="project" value="UniProtKB-UniRule"/>
</dbReference>
<evidence type="ECO:0000256" key="4">
    <source>
        <dbReference type="ARBA" id="ARBA00019595"/>
    </source>
</evidence>
<dbReference type="PANTHER" id="PTHR21047:SF2">
    <property type="entry name" value="THYMIDINE DIPHOSPHO-4-KETO-RHAMNOSE 3,5-EPIMERASE"/>
    <property type="match status" value="1"/>
</dbReference>
<dbReference type="NCBIfam" id="TIGR01221">
    <property type="entry name" value="rmlC"/>
    <property type="match status" value="1"/>
</dbReference>
<dbReference type="Gene3D" id="2.60.120.10">
    <property type="entry name" value="Jelly Rolls"/>
    <property type="match status" value="1"/>
</dbReference>